<dbReference type="EMBL" id="LAZR01000747">
    <property type="protein sequence ID" value="KKN58827.1"/>
    <property type="molecule type" value="Genomic_DNA"/>
</dbReference>
<protein>
    <submittedName>
        <fullName evidence="1">Uncharacterized protein</fullName>
    </submittedName>
</protein>
<proteinExistence type="predicted"/>
<organism evidence="1">
    <name type="scientific">marine sediment metagenome</name>
    <dbReference type="NCBI Taxonomy" id="412755"/>
    <lineage>
        <taxon>unclassified sequences</taxon>
        <taxon>metagenomes</taxon>
        <taxon>ecological metagenomes</taxon>
    </lineage>
</organism>
<evidence type="ECO:0000313" key="1">
    <source>
        <dbReference type="EMBL" id="KKN58827.1"/>
    </source>
</evidence>
<name>A0A0F9S9A9_9ZZZZ</name>
<comment type="caution">
    <text evidence="1">The sequence shown here is derived from an EMBL/GenBank/DDBJ whole genome shotgun (WGS) entry which is preliminary data.</text>
</comment>
<dbReference type="AlphaFoldDB" id="A0A0F9S9A9"/>
<reference evidence="1" key="1">
    <citation type="journal article" date="2015" name="Nature">
        <title>Complex archaea that bridge the gap between prokaryotes and eukaryotes.</title>
        <authorList>
            <person name="Spang A."/>
            <person name="Saw J.H."/>
            <person name="Jorgensen S.L."/>
            <person name="Zaremba-Niedzwiedzka K."/>
            <person name="Martijn J."/>
            <person name="Lind A.E."/>
            <person name="van Eijk R."/>
            <person name="Schleper C."/>
            <person name="Guy L."/>
            <person name="Ettema T.J."/>
        </authorList>
    </citation>
    <scope>NUCLEOTIDE SEQUENCE</scope>
</reference>
<gene>
    <name evidence="1" type="ORF">LCGC14_0548330</name>
</gene>
<sequence>MNLEELFKVKKGEYILVGSKNKIYTKTTHRLDKCTTVIHTREKIKGFIDTLKINDFIITNGRVIIRIDTRAKQILVNKLIDKEAK</sequence>
<accession>A0A0F9S9A9</accession>